<comment type="caution">
    <text evidence="2">The sequence shown here is derived from an EMBL/GenBank/DDBJ whole genome shotgun (WGS) entry which is preliminary data.</text>
</comment>
<dbReference type="CDD" id="cd13529">
    <property type="entry name" value="PBP2_transferrin"/>
    <property type="match status" value="1"/>
</dbReference>
<dbReference type="PROSITE" id="PS51408">
    <property type="entry name" value="TRANSFERRIN_LIKE_4"/>
    <property type="match status" value="1"/>
</dbReference>
<dbReference type="GO" id="GO:0005769">
    <property type="term" value="C:early endosome"/>
    <property type="evidence" value="ECO:0007669"/>
    <property type="project" value="TreeGrafter"/>
</dbReference>
<protein>
    <recommendedName>
        <fullName evidence="1">Transferrin-like domain-containing protein</fullName>
    </recommendedName>
</protein>
<evidence type="ECO:0000313" key="2">
    <source>
        <dbReference type="EMBL" id="KAF7400222.1"/>
    </source>
</evidence>
<evidence type="ECO:0000313" key="3">
    <source>
        <dbReference type="Proteomes" id="UP000600918"/>
    </source>
</evidence>
<name>A0A834K4Y3_VESPE</name>
<evidence type="ECO:0000259" key="1">
    <source>
        <dbReference type="PROSITE" id="PS51408"/>
    </source>
</evidence>
<dbReference type="PANTHER" id="PTHR11485:SF57">
    <property type="entry name" value="TRANSFERRIN"/>
    <property type="match status" value="1"/>
</dbReference>
<dbReference type="PANTHER" id="PTHR11485">
    <property type="entry name" value="TRANSFERRIN"/>
    <property type="match status" value="1"/>
</dbReference>
<accession>A0A834K4Y3</accession>
<dbReference type="EMBL" id="JACSDY010000018">
    <property type="protein sequence ID" value="KAF7400222.1"/>
    <property type="molecule type" value="Genomic_DNA"/>
</dbReference>
<organism evidence="2 3">
    <name type="scientific">Vespula pensylvanica</name>
    <name type="common">Western yellow jacket</name>
    <name type="synonym">Wasp</name>
    <dbReference type="NCBI Taxonomy" id="30213"/>
    <lineage>
        <taxon>Eukaryota</taxon>
        <taxon>Metazoa</taxon>
        <taxon>Ecdysozoa</taxon>
        <taxon>Arthropoda</taxon>
        <taxon>Hexapoda</taxon>
        <taxon>Insecta</taxon>
        <taxon>Pterygota</taxon>
        <taxon>Neoptera</taxon>
        <taxon>Endopterygota</taxon>
        <taxon>Hymenoptera</taxon>
        <taxon>Apocrita</taxon>
        <taxon>Aculeata</taxon>
        <taxon>Vespoidea</taxon>
        <taxon>Vespidae</taxon>
        <taxon>Vespinae</taxon>
        <taxon>Vespula</taxon>
    </lineage>
</organism>
<keyword evidence="3" id="KW-1185">Reference proteome</keyword>
<gene>
    <name evidence="2" type="ORF">H0235_015959</name>
</gene>
<proteinExistence type="predicted"/>
<dbReference type="GO" id="GO:0005615">
    <property type="term" value="C:extracellular space"/>
    <property type="evidence" value="ECO:0007669"/>
    <property type="project" value="TreeGrafter"/>
</dbReference>
<reference evidence="2" key="1">
    <citation type="journal article" date="2020" name="G3 (Bethesda)">
        <title>High-Quality Assemblies for Three Invasive Social Wasps from the &lt;i&gt;Vespula&lt;/i&gt; Genus.</title>
        <authorList>
            <person name="Harrop T.W.R."/>
            <person name="Guhlin J."/>
            <person name="McLaughlin G.M."/>
            <person name="Permina E."/>
            <person name="Stockwell P."/>
            <person name="Gilligan J."/>
            <person name="Le Lec M.F."/>
            <person name="Gruber M.A.M."/>
            <person name="Quinn O."/>
            <person name="Lovegrove M."/>
            <person name="Duncan E.J."/>
            <person name="Remnant E.J."/>
            <person name="Van Eeckhoven J."/>
            <person name="Graham B."/>
            <person name="Knapp R.A."/>
            <person name="Langford K.W."/>
            <person name="Kronenberg Z."/>
            <person name="Press M.O."/>
            <person name="Eacker S.M."/>
            <person name="Wilson-Rankin E.E."/>
            <person name="Purcell J."/>
            <person name="Lester P.J."/>
            <person name="Dearden P.K."/>
        </authorList>
    </citation>
    <scope>NUCLEOTIDE SEQUENCE</scope>
    <source>
        <strain evidence="2">Volc-1</strain>
    </source>
</reference>
<dbReference type="PRINTS" id="PR00422">
    <property type="entry name" value="TRANSFERRIN"/>
</dbReference>
<feature type="domain" description="Transferrin-like" evidence="1">
    <location>
        <begin position="75"/>
        <end position="414"/>
    </location>
</feature>
<dbReference type="GO" id="GO:0055037">
    <property type="term" value="C:recycling endosome"/>
    <property type="evidence" value="ECO:0007669"/>
    <property type="project" value="TreeGrafter"/>
</dbReference>
<sequence length="414" mass="45370">MANGGVNNIEAVQKELTELGQLGEKEKAAWWKDLMLLDEKTLAVASSPISPEQHLKDAKYLDVIERNSGAPERNARLCVWTQDALNKCRALSRAAHSRDARPRLSCLLEKDQDACLIAVRDDGADLVVVDGGSVLRAITDFNAQPIISEVYGSGSTKYSERPAVVVVKKGSSISGLADLRGKRSCHSGYRNDFAGWLAPIHALKKANLIKSEDDVAEFFAGSCAPGAQPGSKLCQQCVGNIASNDDKVTEATKCKPTEAEAFKGGQGAIKCLTSDKGDVAFLPLPALMEIGKFLPFISHPILILSFLKLSLITFVDKKNESEDKKNESEGGVKTSDFMLICPNGGLAPVEKSRIRTTSHYFELCWKNSTCFGRIETRYLTISTIYSKRPNFLQLFGSWNGHLNLLFKNLWVVQK</sequence>
<dbReference type="Proteomes" id="UP000600918">
    <property type="component" value="Unassembled WGS sequence"/>
</dbReference>
<dbReference type="SMART" id="SM00094">
    <property type="entry name" value="TR_FER"/>
    <property type="match status" value="1"/>
</dbReference>
<dbReference type="AlphaFoldDB" id="A0A834K4Y3"/>
<dbReference type="InterPro" id="IPR001156">
    <property type="entry name" value="Transferrin-like_dom"/>
</dbReference>
<dbReference type="SUPFAM" id="SSF53850">
    <property type="entry name" value="Periplasmic binding protein-like II"/>
    <property type="match status" value="1"/>
</dbReference>
<dbReference type="Gene3D" id="3.40.190.10">
    <property type="entry name" value="Periplasmic binding protein-like II"/>
    <property type="match status" value="2"/>
</dbReference>
<dbReference type="GO" id="GO:0005886">
    <property type="term" value="C:plasma membrane"/>
    <property type="evidence" value="ECO:0007669"/>
    <property type="project" value="TreeGrafter"/>
</dbReference>
<dbReference type="Pfam" id="PF00405">
    <property type="entry name" value="Transferrin"/>
    <property type="match status" value="1"/>
</dbReference>
<dbReference type="GO" id="GO:0006826">
    <property type="term" value="P:iron ion transport"/>
    <property type="evidence" value="ECO:0007669"/>
    <property type="project" value="TreeGrafter"/>
</dbReference>